<protein>
    <submittedName>
        <fullName evidence="2">Uncharacterized protein</fullName>
    </submittedName>
</protein>
<evidence type="ECO:0000256" key="1">
    <source>
        <dbReference type="SAM" id="Coils"/>
    </source>
</evidence>
<dbReference type="AlphaFoldDB" id="A0A412G014"/>
<feature type="coiled-coil region" evidence="1">
    <location>
        <begin position="8"/>
        <end position="35"/>
    </location>
</feature>
<dbReference type="Proteomes" id="UP000284205">
    <property type="component" value="Unassembled WGS sequence"/>
</dbReference>
<sequence length="164" mass="19387">MKIIAKQGSELEKLLKQMNERLLREQDEAKDMIQEYCGSRPDSIGYVWAFGFTAEWFYTLIGFENKEFVPEKLIPNNDDKKHLCWKINKRKKEGREFIDKWCRKFRGIDGRPLNKLGIPVMHEETGRYFHWLPLEKDGVYYVSVGSSILECMPSAKSEQFEIEV</sequence>
<keyword evidence="1" id="KW-0175">Coiled coil</keyword>
<organism evidence="2 3">
    <name type="scientific">Bacteroides caccae</name>
    <dbReference type="NCBI Taxonomy" id="47678"/>
    <lineage>
        <taxon>Bacteria</taxon>
        <taxon>Pseudomonadati</taxon>
        <taxon>Bacteroidota</taxon>
        <taxon>Bacteroidia</taxon>
        <taxon>Bacteroidales</taxon>
        <taxon>Bacteroidaceae</taxon>
        <taxon>Bacteroides</taxon>
    </lineage>
</organism>
<dbReference type="RefSeq" id="WP_077154462.1">
    <property type="nucleotide sequence ID" value="NZ_CAXSSI010000005.1"/>
</dbReference>
<comment type="caution">
    <text evidence="2">The sequence shown here is derived from an EMBL/GenBank/DDBJ whole genome shotgun (WGS) entry which is preliminary data.</text>
</comment>
<proteinExistence type="predicted"/>
<reference evidence="2 3" key="1">
    <citation type="submission" date="2018-08" db="EMBL/GenBank/DDBJ databases">
        <title>A genome reference for cultivated species of the human gut microbiota.</title>
        <authorList>
            <person name="Zou Y."/>
            <person name="Xue W."/>
            <person name="Luo G."/>
        </authorList>
    </citation>
    <scope>NUCLEOTIDE SEQUENCE [LARGE SCALE GENOMIC DNA]</scope>
    <source>
        <strain evidence="2 3">AF24-29LB</strain>
    </source>
</reference>
<accession>A0A412G014</accession>
<name>A0A412G014_9BACE</name>
<evidence type="ECO:0000313" key="2">
    <source>
        <dbReference type="EMBL" id="RGR73767.1"/>
    </source>
</evidence>
<gene>
    <name evidence="2" type="ORF">DWY26_03185</name>
</gene>
<evidence type="ECO:0000313" key="3">
    <source>
        <dbReference type="Proteomes" id="UP000284205"/>
    </source>
</evidence>
<dbReference type="EMBL" id="QRUO01000002">
    <property type="protein sequence ID" value="RGR73767.1"/>
    <property type="molecule type" value="Genomic_DNA"/>
</dbReference>